<proteinExistence type="predicted"/>
<dbReference type="EMBL" id="CAJNIZ010022190">
    <property type="protein sequence ID" value="CAE7458641.1"/>
    <property type="molecule type" value="Genomic_DNA"/>
</dbReference>
<organism evidence="1 2">
    <name type="scientific">Symbiodinium pilosum</name>
    <name type="common">Dinoflagellate</name>
    <dbReference type="NCBI Taxonomy" id="2952"/>
    <lineage>
        <taxon>Eukaryota</taxon>
        <taxon>Sar</taxon>
        <taxon>Alveolata</taxon>
        <taxon>Dinophyceae</taxon>
        <taxon>Suessiales</taxon>
        <taxon>Symbiodiniaceae</taxon>
        <taxon>Symbiodinium</taxon>
    </lineage>
</organism>
<gene>
    <name evidence="1" type="ORF">SPIL2461_LOCUS11326</name>
</gene>
<dbReference type="InterPro" id="IPR029063">
    <property type="entry name" value="SAM-dependent_MTases_sf"/>
</dbReference>
<keyword evidence="2" id="KW-1185">Reference proteome</keyword>
<dbReference type="SUPFAM" id="SSF53335">
    <property type="entry name" value="S-adenosyl-L-methionine-dependent methyltransferases"/>
    <property type="match status" value="1"/>
</dbReference>
<comment type="caution">
    <text evidence="1">The sequence shown here is derived from an EMBL/GenBank/DDBJ whole genome shotgun (WGS) entry which is preliminary data.</text>
</comment>
<dbReference type="OrthoDB" id="10507377at2759"/>
<dbReference type="Gene3D" id="3.40.50.150">
    <property type="entry name" value="Vaccinia Virus protein VP39"/>
    <property type="match status" value="1"/>
</dbReference>
<name>A0A812S1C1_SYMPI</name>
<reference evidence="1" key="1">
    <citation type="submission" date="2021-02" db="EMBL/GenBank/DDBJ databases">
        <authorList>
            <person name="Dougan E. K."/>
            <person name="Rhodes N."/>
            <person name="Thang M."/>
            <person name="Chan C."/>
        </authorList>
    </citation>
    <scope>NUCLEOTIDE SEQUENCE</scope>
</reference>
<dbReference type="AlphaFoldDB" id="A0A812S1C1"/>
<evidence type="ECO:0000313" key="1">
    <source>
        <dbReference type="EMBL" id="CAE7458641.1"/>
    </source>
</evidence>
<evidence type="ECO:0000313" key="2">
    <source>
        <dbReference type="Proteomes" id="UP000649617"/>
    </source>
</evidence>
<dbReference type="Proteomes" id="UP000649617">
    <property type="component" value="Unassembled WGS sequence"/>
</dbReference>
<sequence>MFDSLYMRLSQKPSSSLCGEEALEELLLLSMSLPTHWLDQRLKTSPTVYATDASPDGGGACASVELSARGRAKCQNLLTMDDLGGKNDDVLVIEFFGGIGIVFIDNNPLCVKLAKRHCAYVLPVDDIKKVTEEMVRDWRRQFPRVKRVIAGGGWPCVNHSLLNSAREGAGAETSELLGVMLQVAKWLRKCSKPLRLPDWEIVELYDNVVMDESDLEIQSRKIGFYPMFVEAGDMLWCRRPRLWWLRGLPLVPATDLSVAEKVEKSASPHYANLSKVKRVKLACTKPALATVLDPGCKKLLEDDEPFFTVTRKDFTLAELELASQVWTGGGQFADGCIPACARSLPTSWADEQLLVYLISQNVTHRGTDVRLSNQAPMIASDFCRRTVDPTMWSWKVVMSHKRPGHITLLELVAILDLLKRQSRTNEWHSSNVLVLVDNQAVIAVLAKGRSSARQLQGPLRRVASLMLMGHFRLLVAWVMSEWNPADGPSRWVGRRALRDA</sequence>
<accession>A0A812S1C1</accession>
<protein>
    <submittedName>
        <fullName evidence="1">Uncharacterized protein</fullName>
    </submittedName>
</protein>